<comment type="caution">
    <text evidence="5">The sequence shown here is derived from an EMBL/GenBank/DDBJ whole genome shotgun (WGS) entry which is preliminary data.</text>
</comment>
<dbReference type="InterPro" id="IPR009057">
    <property type="entry name" value="Homeodomain-like_sf"/>
</dbReference>
<dbReference type="GO" id="GO:0043565">
    <property type="term" value="F:sequence-specific DNA binding"/>
    <property type="evidence" value="ECO:0007669"/>
    <property type="project" value="InterPro"/>
</dbReference>
<dbReference type="AlphaFoldDB" id="A0A918Y392"/>
<evidence type="ECO:0000256" key="3">
    <source>
        <dbReference type="ARBA" id="ARBA00023163"/>
    </source>
</evidence>
<protein>
    <submittedName>
        <fullName evidence="5">AraC family transcriptional regulator</fullName>
    </submittedName>
</protein>
<accession>A0A918Y392</accession>
<proteinExistence type="predicted"/>
<dbReference type="PANTHER" id="PTHR46796:SF6">
    <property type="entry name" value="ARAC SUBFAMILY"/>
    <property type="match status" value="1"/>
</dbReference>
<dbReference type="InterPro" id="IPR050204">
    <property type="entry name" value="AraC_XylS_family_regulators"/>
</dbReference>
<dbReference type="Gene3D" id="1.10.10.60">
    <property type="entry name" value="Homeodomain-like"/>
    <property type="match status" value="1"/>
</dbReference>
<keyword evidence="2" id="KW-0238">DNA-binding</keyword>
<reference evidence="5" key="1">
    <citation type="journal article" date="2014" name="Int. J. Syst. Evol. Microbiol.">
        <title>Complete genome sequence of Corynebacterium casei LMG S-19264T (=DSM 44701T), isolated from a smear-ripened cheese.</title>
        <authorList>
            <consortium name="US DOE Joint Genome Institute (JGI-PGF)"/>
            <person name="Walter F."/>
            <person name="Albersmeier A."/>
            <person name="Kalinowski J."/>
            <person name="Ruckert C."/>
        </authorList>
    </citation>
    <scope>NUCLEOTIDE SEQUENCE</scope>
    <source>
        <strain evidence="5">JCM 4654</strain>
    </source>
</reference>
<dbReference type="Proteomes" id="UP000608955">
    <property type="component" value="Unassembled WGS sequence"/>
</dbReference>
<keyword evidence="3" id="KW-0804">Transcription</keyword>
<gene>
    <name evidence="5" type="ORF">GCM10010508_27640</name>
</gene>
<dbReference type="PROSITE" id="PS01124">
    <property type="entry name" value="HTH_ARAC_FAMILY_2"/>
    <property type="match status" value="1"/>
</dbReference>
<dbReference type="Pfam" id="PF12833">
    <property type="entry name" value="HTH_18"/>
    <property type="match status" value="1"/>
</dbReference>
<dbReference type="Pfam" id="PF14525">
    <property type="entry name" value="AraC_binding_2"/>
    <property type="match status" value="1"/>
</dbReference>
<keyword evidence="6" id="KW-1185">Reference proteome</keyword>
<reference evidence="5" key="2">
    <citation type="submission" date="2020-09" db="EMBL/GenBank/DDBJ databases">
        <authorList>
            <person name="Sun Q."/>
            <person name="Ohkuma M."/>
        </authorList>
    </citation>
    <scope>NUCLEOTIDE SEQUENCE</scope>
    <source>
        <strain evidence="5">JCM 4654</strain>
    </source>
</reference>
<evidence type="ECO:0000259" key="4">
    <source>
        <dbReference type="PROSITE" id="PS01124"/>
    </source>
</evidence>
<dbReference type="EMBL" id="BMVF01000006">
    <property type="protein sequence ID" value="GHD89051.1"/>
    <property type="molecule type" value="Genomic_DNA"/>
</dbReference>
<evidence type="ECO:0000313" key="5">
    <source>
        <dbReference type="EMBL" id="GHD89051.1"/>
    </source>
</evidence>
<dbReference type="GO" id="GO:0003700">
    <property type="term" value="F:DNA-binding transcription factor activity"/>
    <property type="evidence" value="ECO:0007669"/>
    <property type="project" value="InterPro"/>
</dbReference>
<dbReference type="RefSeq" id="WP_229865273.1">
    <property type="nucleotide sequence ID" value="NZ_BMVF01000006.1"/>
</dbReference>
<organism evidence="5 6">
    <name type="scientific">Streptomyces naganishii JCM 4654</name>
    <dbReference type="NCBI Taxonomy" id="1306179"/>
    <lineage>
        <taxon>Bacteria</taxon>
        <taxon>Bacillati</taxon>
        <taxon>Actinomycetota</taxon>
        <taxon>Actinomycetes</taxon>
        <taxon>Kitasatosporales</taxon>
        <taxon>Streptomycetaceae</taxon>
        <taxon>Streptomyces</taxon>
    </lineage>
</organism>
<dbReference type="InterPro" id="IPR018060">
    <property type="entry name" value="HTH_AraC"/>
</dbReference>
<sequence>MDLVFDTSALPVGDRAEAWRESTARALVPTELTLRDAARFEARIHTTALGATRLSAMSYGPLLSLRTPRLIRRSDPEHYQVALILGGRQGVEQAGNNAVLRPGDLVFYDSSRSFTAWAEQEDGGPAAQSLLLQFPRRLMPLAESRLARLSAVPLSGSEGVGRVMRGFLEALAAERSRCGPYDAARLGATAIDLAAALLAHHLGDERAAAPSRSPREVLFLRITAFVDQHLHEADLTPSAIADAHGISLRYLHRIFQQHGTSVAAHLRDRRMARCRRDLADPALRRLPVHAVGARWGYPTPSHFNRTFRAITGLSPGRYRELAHEHPDDDDPGDALDAE</sequence>
<dbReference type="SMART" id="SM00342">
    <property type="entry name" value="HTH_ARAC"/>
    <property type="match status" value="1"/>
</dbReference>
<keyword evidence="1" id="KW-0805">Transcription regulation</keyword>
<feature type="domain" description="HTH araC/xylS-type" evidence="4">
    <location>
        <begin position="220"/>
        <end position="321"/>
    </location>
</feature>
<evidence type="ECO:0000256" key="1">
    <source>
        <dbReference type="ARBA" id="ARBA00023015"/>
    </source>
</evidence>
<name>A0A918Y392_9ACTN</name>
<evidence type="ECO:0000313" key="6">
    <source>
        <dbReference type="Proteomes" id="UP000608955"/>
    </source>
</evidence>
<dbReference type="PANTHER" id="PTHR46796">
    <property type="entry name" value="HTH-TYPE TRANSCRIPTIONAL ACTIVATOR RHAS-RELATED"/>
    <property type="match status" value="1"/>
</dbReference>
<dbReference type="SUPFAM" id="SSF46689">
    <property type="entry name" value="Homeodomain-like"/>
    <property type="match status" value="1"/>
</dbReference>
<dbReference type="InterPro" id="IPR035418">
    <property type="entry name" value="AraC-bd_2"/>
</dbReference>
<evidence type="ECO:0000256" key="2">
    <source>
        <dbReference type="ARBA" id="ARBA00023125"/>
    </source>
</evidence>